<evidence type="ECO:0000313" key="2">
    <source>
        <dbReference type="EMBL" id="KAK9085670.1"/>
    </source>
</evidence>
<dbReference type="Proteomes" id="UP001417504">
    <property type="component" value="Unassembled WGS sequence"/>
</dbReference>
<name>A0AAP0E5F4_9MAGN</name>
<dbReference type="AlphaFoldDB" id="A0AAP0E5F4"/>
<protein>
    <submittedName>
        <fullName evidence="2">Uncharacterized protein</fullName>
    </submittedName>
</protein>
<sequence>MRLGKWEEKGPQKSGSAADEGGDSPIVTADGLRDAPKQNKGMPQSKIREERGGRSHPSMDQVYLRQSTGTH</sequence>
<evidence type="ECO:0000313" key="3">
    <source>
        <dbReference type="Proteomes" id="UP001417504"/>
    </source>
</evidence>
<keyword evidence="3" id="KW-1185">Reference proteome</keyword>
<dbReference type="EMBL" id="JBBNAE010000011">
    <property type="protein sequence ID" value="KAK9085670.1"/>
    <property type="molecule type" value="Genomic_DNA"/>
</dbReference>
<evidence type="ECO:0000256" key="1">
    <source>
        <dbReference type="SAM" id="MobiDB-lite"/>
    </source>
</evidence>
<comment type="caution">
    <text evidence="2">The sequence shown here is derived from an EMBL/GenBank/DDBJ whole genome shotgun (WGS) entry which is preliminary data.</text>
</comment>
<gene>
    <name evidence="2" type="ORF">Sjap_026081</name>
</gene>
<reference evidence="2 3" key="1">
    <citation type="submission" date="2024-01" db="EMBL/GenBank/DDBJ databases">
        <title>Genome assemblies of Stephania.</title>
        <authorList>
            <person name="Yang L."/>
        </authorList>
    </citation>
    <scope>NUCLEOTIDE SEQUENCE [LARGE SCALE GENOMIC DNA]</scope>
    <source>
        <strain evidence="2">QJT</strain>
        <tissue evidence="2">Leaf</tissue>
    </source>
</reference>
<accession>A0AAP0E5F4</accession>
<proteinExistence type="predicted"/>
<feature type="compositionally biased region" description="Basic and acidic residues" evidence="1">
    <location>
        <begin position="1"/>
        <end position="11"/>
    </location>
</feature>
<feature type="region of interest" description="Disordered" evidence="1">
    <location>
        <begin position="1"/>
        <end position="71"/>
    </location>
</feature>
<organism evidence="2 3">
    <name type="scientific">Stephania japonica</name>
    <dbReference type="NCBI Taxonomy" id="461633"/>
    <lineage>
        <taxon>Eukaryota</taxon>
        <taxon>Viridiplantae</taxon>
        <taxon>Streptophyta</taxon>
        <taxon>Embryophyta</taxon>
        <taxon>Tracheophyta</taxon>
        <taxon>Spermatophyta</taxon>
        <taxon>Magnoliopsida</taxon>
        <taxon>Ranunculales</taxon>
        <taxon>Menispermaceae</taxon>
        <taxon>Menispermoideae</taxon>
        <taxon>Cissampelideae</taxon>
        <taxon>Stephania</taxon>
    </lineage>
</organism>